<dbReference type="Pfam" id="PF13602">
    <property type="entry name" value="ADH_zinc_N_2"/>
    <property type="match status" value="1"/>
</dbReference>
<evidence type="ECO:0000259" key="2">
    <source>
        <dbReference type="SMART" id="SM00829"/>
    </source>
</evidence>
<dbReference type="InterPro" id="IPR051603">
    <property type="entry name" value="Zinc-ADH_QOR/CCCR"/>
</dbReference>
<dbReference type="InterPro" id="IPR020843">
    <property type="entry name" value="ER"/>
</dbReference>
<gene>
    <name evidence="3" type="ORF">GCM10022202_31450</name>
</gene>
<dbReference type="EMBL" id="BAAAYV010000024">
    <property type="protein sequence ID" value="GAA3667085.1"/>
    <property type="molecule type" value="Genomic_DNA"/>
</dbReference>
<keyword evidence="1" id="KW-0521">NADP</keyword>
<dbReference type="Proteomes" id="UP001410795">
    <property type="component" value="Unassembled WGS sequence"/>
</dbReference>
<accession>A0ABP7BQK0</accession>
<reference evidence="4" key="1">
    <citation type="journal article" date="2019" name="Int. J. Syst. Evol. Microbiol.">
        <title>The Global Catalogue of Microorganisms (GCM) 10K type strain sequencing project: providing services to taxonomists for standard genome sequencing and annotation.</title>
        <authorList>
            <consortium name="The Broad Institute Genomics Platform"/>
            <consortium name="The Broad Institute Genome Sequencing Center for Infectious Disease"/>
            <person name="Wu L."/>
            <person name="Ma J."/>
        </authorList>
    </citation>
    <scope>NUCLEOTIDE SEQUENCE [LARGE SCALE GENOMIC DNA]</scope>
    <source>
        <strain evidence="4">JCM 16546</strain>
    </source>
</reference>
<proteinExistence type="predicted"/>
<dbReference type="RefSeq" id="WP_221860850.1">
    <property type="nucleotide sequence ID" value="NZ_BAAAYV010000024.1"/>
</dbReference>
<feature type="domain" description="Enoyl reductase (ER)" evidence="2">
    <location>
        <begin position="10"/>
        <end position="317"/>
    </location>
</feature>
<evidence type="ECO:0000313" key="3">
    <source>
        <dbReference type="EMBL" id="GAA3667085.1"/>
    </source>
</evidence>
<dbReference type="PANTHER" id="PTHR44154:SF1">
    <property type="entry name" value="QUINONE OXIDOREDUCTASE"/>
    <property type="match status" value="1"/>
</dbReference>
<dbReference type="InterPro" id="IPR013154">
    <property type="entry name" value="ADH-like_N"/>
</dbReference>
<dbReference type="Pfam" id="PF08240">
    <property type="entry name" value="ADH_N"/>
    <property type="match status" value="1"/>
</dbReference>
<dbReference type="SUPFAM" id="SSF50129">
    <property type="entry name" value="GroES-like"/>
    <property type="match status" value="1"/>
</dbReference>
<dbReference type="SUPFAM" id="SSF51735">
    <property type="entry name" value="NAD(P)-binding Rossmann-fold domains"/>
    <property type="match status" value="1"/>
</dbReference>
<organism evidence="3 4">
    <name type="scientific">Microbacterium marinilacus</name>
    <dbReference type="NCBI Taxonomy" id="415209"/>
    <lineage>
        <taxon>Bacteria</taxon>
        <taxon>Bacillati</taxon>
        <taxon>Actinomycetota</taxon>
        <taxon>Actinomycetes</taxon>
        <taxon>Micrococcales</taxon>
        <taxon>Microbacteriaceae</taxon>
        <taxon>Microbacterium</taxon>
    </lineage>
</organism>
<sequence length="319" mass="33063">MKAVVIREFGETSGMEVAEVPTPSLGDGKVLVKTEAIGVGGVDAAIRRGTLGDGYPRDMIPGGEVAGTIVEVGPGVPASWRGTRVWAHTGTSGGYAEYAAARLEDVTALPDGLDAVEAVALGSAATVAHFALEHAHFQTGEALLVRGAAGSIGIAAVELSRQRGASSIAVTTSSRERGERLISLGASQILDRNGQSPTGGTEEFDVILDIVGGAAVPSFVDRLASNGRMVLVGAVAGFPPAEFGMSIMRSFQRSRSIAAFSLASVDAEKRDRVRAVHFEAAVRGDLHAVVHERMPLERAARAHDAMDAGNVFGRIVLTS</sequence>
<comment type="caution">
    <text evidence="3">The sequence shown here is derived from an EMBL/GenBank/DDBJ whole genome shotgun (WGS) entry which is preliminary data.</text>
</comment>
<protein>
    <submittedName>
        <fullName evidence="3">Zinc-binding dehydrogenase</fullName>
    </submittedName>
</protein>
<dbReference type="Gene3D" id="3.40.50.720">
    <property type="entry name" value="NAD(P)-binding Rossmann-like Domain"/>
    <property type="match status" value="1"/>
</dbReference>
<evidence type="ECO:0000256" key="1">
    <source>
        <dbReference type="ARBA" id="ARBA00022857"/>
    </source>
</evidence>
<dbReference type="SMART" id="SM00829">
    <property type="entry name" value="PKS_ER"/>
    <property type="match status" value="1"/>
</dbReference>
<dbReference type="Gene3D" id="3.90.180.10">
    <property type="entry name" value="Medium-chain alcohol dehydrogenases, catalytic domain"/>
    <property type="match status" value="1"/>
</dbReference>
<dbReference type="PANTHER" id="PTHR44154">
    <property type="entry name" value="QUINONE OXIDOREDUCTASE"/>
    <property type="match status" value="1"/>
</dbReference>
<keyword evidence="4" id="KW-1185">Reference proteome</keyword>
<dbReference type="InterPro" id="IPR036291">
    <property type="entry name" value="NAD(P)-bd_dom_sf"/>
</dbReference>
<name>A0ABP7BQK0_9MICO</name>
<evidence type="ECO:0000313" key="4">
    <source>
        <dbReference type="Proteomes" id="UP001410795"/>
    </source>
</evidence>
<dbReference type="InterPro" id="IPR011032">
    <property type="entry name" value="GroES-like_sf"/>
</dbReference>